<dbReference type="EC" id="4.4.1.17" evidence="11"/>
<feature type="region of interest" description="Disordered" evidence="12">
    <location>
        <begin position="13"/>
        <end position="43"/>
    </location>
</feature>
<comment type="subcellular location">
    <subcellularLocation>
        <location evidence="1 11">Mitochondrion inner membrane</location>
    </subcellularLocation>
</comment>
<keyword evidence="7 11" id="KW-0496">Mitochondrion</keyword>
<keyword evidence="6 11" id="KW-0408">Iron</keyword>
<organism evidence="15">
    <name type="scientific">Thelazia callipaeda</name>
    <name type="common">Oriental eyeworm</name>
    <name type="synonym">Parasitic nematode</name>
    <dbReference type="NCBI Taxonomy" id="103827"/>
    <lineage>
        <taxon>Eukaryota</taxon>
        <taxon>Metazoa</taxon>
        <taxon>Ecdysozoa</taxon>
        <taxon>Nematoda</taxon>
        <taxon>Chromadorea</taxon>
        <taxon>Rhabditida</taxon>
        <taxon>Spirurina</taxon>
        <taxon>Spiruromorpha</taxon>
        <taxon>Thelazioidea</taxon>
        <taxon>Thelaziidae</taxon>
        <taxon>Thelazia</taxon>
    </lineage>
</organism>
<dbReference type="OrthoDB" id="4243at2759"/>
<evidence type="ECO:0000256" key="1">
    <source>
        <dbReference type="ARBA" id="ARBA00004273"/>
    </source>
</evidence>
<sequence length="274" mass="32227">MGNWQSYQLFRESSRSELSKSRCPHETDKSQSDNSNEISQLKSDCPARQSLQIDLINQCSSIYQLNELNAMPSPNQRPSPDQPFILSTEREQSTIPRAVDNGYWEYPSEQMFWNAMLKKGWQWKNDQISAQDMRKIIKIHNANNEEVWREILKWEILLHPECGCPKLKSFHGNSQKISPRARIRQLLGYELPFDRHDWMVDRCGQKEVHYVIDFYDAGPVDPKTKLFTVLDVRPAFCDLGNIWDRMVVAYWRFKVEMLGLSPKFTAHQKKENTK</sequence>
<name>A0A0N5D6C5_THECL</name>
<comment type="similarity">
    <text evidence="2 11">Belongs to the cytochrome c-type heme lyase family.</text>
</comment>
<dbReference type="AlphaFoldDB" id="A0A0N5D6C5"/>
<protein>
    <recommendedName>
        <fullName evidence="11">Holocytochrome c-type synthase</fullName>
        <ecNumber evidence="11">4.4.1.17</ecNumber>
    </recommendedName>
</protein>
<dbReference type="PROSITE" id="PS00821">
    <property type="entry name" value="CYTO_HEME_LYASE_1"/>
    <property type="match status" value="1"/>
</dbReference>
<evidence type="ECO:0000256" key="10">
    <source>
        <dbReference type="ARBA" id="ARBA00023944"/>
    </source>
</evidence>
<dbReference type="PROSITE" id="PS00822">
    <property type="entry name" value="CYTO_HEME_LYASE_2"/>
    <property type="match status" value="1"/>
</dbReference>
<dbReference type="GO" id="GO:0004408">
    <property type="term" value="F:holocytochrome-c synthase activity"/>
    <property type="evidence" value="ECO:0007669"/>
    <property type="project" value="UniProtKB-EC"/>
</dbReference>
<evidence type="ECO:0000313" key="15">
    <source>
        <dbReference type="WBParaSite" id="TCLT_0000858201-mRNA-1"/>
    </source>
</evidence>
<evidence type="ECO:0000256" key="8">
    <source>
        <dbReference type="ARBA" id="ARBA00023136"/>
    </source>
</evidence>
<reference evidence="15" key="1">
    <citation type="submission" date="2017-02" db="UniProtKB">
        <authorList>
            <consortium name="WormBaseParasite"/>
        </authorList>
    </citation>
    <scope>IDENTIFICATION</scope>
</reference>
<accession>A0A0N5D6C5</accession>
<dbReference type="GO" id="GO:0046872">
    <property type="term" value="F:metal ion binding"/>
    <property type="evidence" value="ECO:0007669"/>
    <property type="project" value="UniProtKB-KW"/>
</dbReference>
<dbReference type="OMA" id="KARFWLF"/>
<dbReference type="Proteomes" id="UP000276776">
    <property type="component" value="Unassembled WGS sequence"/>
</dbReference>
<dbReference type="PANTHER" id="PTHR12743:SF0">
    <property type="entry name" value="HOLOCYTOCHROME C-TYPE SYNTHASE"/>
    <property type="match status" value="1"/>
</dbReference>
<dbReference type="STRING" id="103827.A0A0N5D6C5"/>
<evidence type="ECO:0000256" key="3">
    <source>
        <dbReference type="ARBA" id="ARBA00022617"/>
    </source>
</evidence>
<dbReference type="WBParaSite" id="TCLT_0000858201-mRNA-1">
    <property type="protein sequence ID" value="TCLT_0000858201-mRNA-1"/>
    <property type="gene ID" value="TCLT_0000858201"/>
</dbReference>
<keyword evidence="8 11" id="KW-0472">Membrane</keyword>
<gene>
    <name evidence="13" type="ORF">TCLT_LOCUS8571</name>
</gene>
<evidence type="ECO:0000256" key="9">
    <source>
        <dbReference type="ARBA" id="ARBA00023239"/>
    </source>
</evidence>
<feature type="compositionally biased region" description="Polar residues" evidence="12">
    <location>
        <begin position="32"/>
        <end position="42"/>
    </location>
</feature>
<comment type="catalytic activity">
    <reaction evidence="10">
        <text>holo-[cytochrome c] = apo-[cytochrome c] + heme b</text>
        <dbReference type="Rhea" id="RHEA:22648"/>
        <dbReference type="Rhea" id="RHEA-COMP:10725"/>
        <dbReference type="Rhea" id="RHEA-COMP:10726"/>
        <dbReference type="ChEBI" id="CHEBI:29950"/>
        <dbReference type="ChEBI" id="CHEBI:60344"/>
        <dbReference type="ChEBI" id="CHEBI:83739"/>
        <dbReference type="EC" id="4.4.1.17"/>
    </reaction>
    <physiologicalReaction direction="right-to-left" evidence="10">
        <dbReference type="Rhea" id="RHEA:22650"/>
    </physiologicalReaction>
</comment>
<evidence type="ECO:0000256" key="6">
    <source>
        <dbReference type="ARBA" id="ARBA00023004"/>
    </source>
</evidence>
<keyword evidence="3 11" id="KW-0349">Heme</keyword>
<dbReference type="Pfam" id="PF01265">
    <property type="entry name" value="Cyto_heme_lyase"/>
    <property type="match status" value="1"/>
</dbReference>
<evidence type="ECO:0000313" key="13">
    <source>
        <dbReference type="EMBL" id="VDN06144.1"/>
    </source>
</evidence>
<evidence type="ECO:0000256" key="5">
    <source>
        <dbReference type="ARBA" id="ARBA00022792"/>
    </source>
</evidence>
<keyword evidence="4 11" id="KW-0479">Metal-binding</keyword>
<dbReference type="GO" id="GO:0005743">
    <property type="term" value="C:mitochondrial inner membrane"/>
    <property type="evidence" value="ECO:0007669"/>
    <property type="project" value="UniProtKB-SubCell"/>
</dbReference>
<comment type="function">
    <text evidence="11">Lyase that catalyzes the covalent linking of the heme group to the cytochrome C apoprotein to produce the mature functional cytochrome.</text>
</comment>
<keyword evidence="14" id="KW-1185">Reference proteome</keyword>
<dbReference type="EMBL" id="UYYF01004653">
    <property type="protein sequence ID" value="VDN06144.1"/>
    <property type="molecule type" value="Genomic_DNA"/>
</dbReference>
<feature type="compositionally biased region" description="Basic and acidic residues" evidence="12">
    <location>
        <begin position="13"/>
        <end position="31"/>
    </location>
</feature>
<evidence type="ECO:0000256" key="11">
    <source>
        <dbReference type="RuleBase" id="RU363130"/>
    </source>
</evidence>
<dbReference type="PANTHER" id="PTHR12743">
    <property type="entry name" value="CYTOCHROME C1 HEME LYASE"/>
    <property type="match status" value="1"/>
</dbReference>
<evidence type="ECO:0000256" key="7">
    <source>
        <dbReference type="ARBA" id="ARBA00023128"/>
    </source>
</evidence>
<evidence type="ECO:0000256" key="12">
    <source>
        <dbReference type="SAM" id="MobiDB-lite"/>
    </source>
</evidence>
<proteinExistence type="inferred from homology"/>
<evidence type="ECO:0000313" key="14">
    <source>
        <dbReference type="Proteomes" id="UP000276776"/>
    </source>
</evidence>
<keyword evidence="5 11" id="KW-0999">Mitochondrion inner membrane</keyword>
<keyword evidence="9 11" id="KW-0456">Lyase</keyword>
<evidence type="ECO:0000256" key="4">
    <source>
        <dbReference type="ARBA" id="ARBA00022723"/>
    </source>
</evidence>
<reference evidence="13 14" key="2">
    <citation type="submission" date="2018-11" db="EMBL/GenBank/DDBJ databases">
        <authorList>
            <consortium name="Pathogen Informatics"/>
        </authorList>
    </citation>
    <scope>NUCLEOTIDE SEQUENCE [LARGE SCALE GENOMIC DNA]</scope>
</reference>
<evidence type="ECO:0000256" key="2">
    <source>
        <dbReference type="ARBA" id="ARBA00007255"/>
    </source>
</evidence>
<dbReference type="InterPro" id="IPR000511">
    <property type="entry name" value="Holocyt_c/c1_synthase"/>
</dbReference>